<reference evidence="3 4" key="1">
    <citation type="journal article" date="2019" name="Int. J. Syst. Evol. Microbiol.">
        <title>The Global Catalogue of Microorganisms (GCM) 10K type strain sequencing project: providing services to taxonomists for standard genome sequencing and annotation.</title>
        <authorList>
            <consortium name="The Broad Institute Genomics Platform"/>
            <consortium name="The Broad Institute Genome Sequencing Center for Infectious Disease"/>
            <person name="Wu L."/>
            <person name="Ma J."/>
        </authorList>
    </citation>
    <scope>NUCLEOTIDE SEQUENCE [LARGE SCALE GENOMIC DNA]</scope>
    <source>
        <strain evidence="3 4">JCM 10696</strain>
    </source>
</reference>
<dbReference type="Pfam" id="PF00582">
    <property type="entry name" value="Usp"/>
    <property type="match status" value="2"/>
</dbReference>
<dbReference type="SUPFAM" id="SSF52402">
    <property type="entry name" value="Adenine nucleotide alpha hydrolases-like"/>
    <property type="match status" value="2"/>
</dbReference>
<feature type="domain" description="UspA" evidence="2">
    <location>
        <begin position="4"/>
        <end position="136"/>
    </location>
</feature>
<dbReference type="InterPro" id="IPR006015">
    <property type="entry name" value="Universal_stress_UspA"/>
</dbReference>
<gene>
    <name evidence="3" type="ORF">GCM10009550_66920</name>
</gene>
<name>A0ABN1RW39_9ACTN</name>
<feature type="domain" description="UspA" evidence="2">
    <location>
        <begin position="144"/>
        <end position="271"/>
    </location>
</feature>
<keyword evidence="4" id="KW-1185">Reference proteome</keyword>
<dbReference type="InterPro" id="IPR014729">
    <property type="entry name" value="Rossmann-like_a/b/a_fold"/>
</dbReference>
<evidence type="ECO:0000313" key="4">
    <source>
        <dbReference type="Proteomes" id="UP001500665"/>
    </source>
</evidence>
<evidence type="ECO:0000259" key="2">
    <source>
        <dbReference type="Pfam" id="PF00582"/>
    </source>
</evidence>
<dbReference type="PANTHER" id="PTHR46268:SF6">
    <property type="entry name" value="UNIVERSAL STRESS PROTEIN UP12"/>
    <property type="match status" value="1"/>
</dbReference>
<comment type="caution">
    <text evidence="3">The sequence shown here is derived from an EMBL/GenBank/DDBJ whole genome shotgun (WGS) entry which is preliminary data.</text>
</comment>
<dbReference type="PANTHER" id="PTHR46268">
    <property type="entry name" value="STRESS RESPONSE PROTEIN NHAX"/>
    <property type="match status" value="1"/>
</dbReference>
<proteinExistence type="inferred from homology"/>
<organism evidence="3 4">
    <name type="scientific">Actinocorallia libanotica</name>
    <dbReference type="NCBI Taxonomy" id="46162"/>
    <lineage>
        <taxon>Bacteria</taxon>
        <taxon>Bacillati</taxon>
        <taxon>Actinomycetota</taxon>
        <taxon>Actinomycetes</taxon>
        <taxon>Streptosporangiales</taxon>
        <taxon>Thermomonosporaceae</taxon>
        <taxon>Actinocorallia</taxon>
    </lineage>
</organism>
<dbReference type="Proteomes" id="UP001500665">
    <property type="component" value="Unassembled WGS sequence"/>
</dbReference>
<evidence type="ECO:0000313" key="3">
    <source>
        <dbReference type="EMBL" id="GAA0965855.1"/>
    </source>
</evidence>
<dbReference type="PRINTS" id="PR01438">
    <property type="entry name" value="UNVRSLSTRESS"/>
</dbReference>
<dbReference type="RefSeq" id="WP_344245735.1">
    <property type="nucleotide sequence ID" value="NZ_BAAAHH010000040.1"/>
</dbReference>
<comment type="similarity">
    <text evidence="1">Belongs to the universal stress protein A family.</text>
</comment>
<accession>A0ABN1RW39</accession>
<dbReference type="CDD" id="cd00293">
    <property type="entry name" value="USP-like"/>
    <property type="match status" value="1"/>
</dbReference>
<evidence type="ECO:0000256" key="1">
    <source>
        <dbReference type="ARBA" id="ARBA00008791"/>
    </source>
</evidence>
<protein>
    <submittedName>
        <fullName evidence="3">Universal stress protein</fullName>
    </submittedName>
</protein>
<dbReference type="EMBL" id="BAAAHH010000040">
    <property type="protein sequence ID" value="GAA0965855.1"/>
    <property type="molecule type" value="Genomic_DNA"/>
</dbReference>
<dbReference type="Gene3D" id="3.40.50.620">
    <property type="entry name" value="HUPs"/>
    <property type="match status" value="2"/>
</dbReference>
<dbReference type="InterPro" id="IPR006016">
    <property type="entry name" value="UspA"/>
</dbReference>
<sequence>MPEVLVGYDGSPASEQALRWAVHESALRGLPLAVCHAWHWPYAMDPTHLPSAETVRGFAENLLAKGSFKAESLAPRVKVRPVLHRGPAASALLHEAGQAAMVVLGARGGEGFPDLPTGSTATQVAGHASCPVVVVREPGADGPVAVGVDGTHAADAALAFAFEEAALRGREVVAVHAAPLPADPVRQEEAAREAGSLLQRQVAPWATKYPQVQMRTRLLHEEPREALRAVAAESALLVLGDRRDDTPSTLRLGAVSSALLDLTPRTLVVVHPWRRA</sequence>